<keyword evidence="1" id="KW-0328">Glycosyltransferase</keyword>
<dbReference type="EMBL" id="FWFR01000003">
    <property type="protein sequence ID" value="SLN69250.1"/>
    <property type="molecule type" value="Genomic_DNA"/>
</dbReference>
<dbReference type="RefSeq" id="WP_176245099.1">
    <property type="nucleotide sequence ID" value="NZ_FWFR01000003.1"/>
</dbReference>
<organism evidence="1 2">
    <name type="scientific">Oceanibacterium hippocampi</name>
    <dbReference type="NCBI Taxonomy" id="745714"/>
    <lineage>
        <taxon>Bacteria</taxon>
        <taxon>Pseudomonadati</taxon>
        <taxon>Pseudomonadota</taxon>
        <taxon>Alphaproteobacteria</taxon>
        <taxon>Sneathiellales</taxon>
        <taxon>Sneathiellaceae</taxon>
        <taxon>Oceanibacterium</taxon>
    </lineage>
</organism>
<dbReference type="Proteomes" id="UP000193200">
    <property type="component" value="Unassembled WGS sequence"/>
</dbReference>
<keyword evidence="2" id="KW-1185">Reference proteome</keyword>
<sequence>MAAGGADNATAGVRPRLVVFSDDWGRHPSSSQHLLGHLLPSYQVDWVNTIGTRRPSLSMRDLARAAEKLREWISGGRPRPAADERNATDTSLAPDIHAPVHWPGFASRTERALNRRLFLRALHDVLYRAPRPLAVITTVPIVADLAERTADLNWVYYCVDDLSEWPGLDKQTLVTMERDLVAHMRGVIAVSGHLAGRMRTLGHSPAMLTHGVDLDFWRQVTRRRPRRPEEKPVLLFWGLADGRLDSAICLKLAEVATLRMVGPRSDVDPALLAHPGIEWVGQVGLSELPAEAARADVLVMPYGDLPVTRAMQPLKLKEYLATGLPVVAAELPANRDWAAAMDLTSDPARFADLCLERAGAPLPAGQARAREALEAESWAAKATQFEALLQGFSSEGEHGPL</sequence>
<name>A0A1Y5TPY4_9PROT</name>
<reference evidence="1 2" key="1">
    <citation type="submission" date="2017-03" db="EMBL/GenBank/DDBJ databases">
        <authorList>
            <person name="Afonso C.L."/>
            <person name="Miller P.J."/>
            <person name="Scott M.A."/>
            <person name="Spackman E."/>
            <person name="Goraichik I."/>
            <person name="Dimitrov K.M."/>
            <person name="Suarez D.L."/>
            <person name="Swayne D.E."/>
        </authorList>
    </citation>
    <scope>NUCLEOTIDE SEQUENCE [LARGE SCALE GENOMIC DNA]</scope>
    <source>
        <strain evidence="1 2">CECT 7691</strain>
    </source>
</reference>
<protein>
    <submittedName>
        <fullName evidence="1">Putative teichuronic acid biosynthesis glycosyltransferase TuaH</fullName>
        <ecNumber evidence="1">2.4.-.-</ecNumber>
    </submittedName>
</protein>
<keyword evidence="1" id="KW-0808">Transferase</keyword>
<evidence type="ECO:0000313" key="2">
    <source>
        <dbReference type="Proteomes" id="UP000193200"/>
    </source>
</evidence>
<proteinExistence type="predicted"/>
<accession>A0A1Y5TPY4</accession>
<dbReference type="InParanoid" id="A0A1Y5TPY4"/>
<dbReference type="GO" id="GO:0016757">
    <property type="term" value="F:glycosyltransferase activity"/>
    <property type="evidence" value="ECO:0007669"/>
    <property type="project" value="UniProtKB-KW"/>
</dbReference>
<gene>
    <name evidence="1" type="primary">tuaH</name>
    <name evidence="1" type="ORF">OCH7691_03172</name>
</gene>
<dbReference type="SUPFAM" id="SSF53756">
    <property type="entry name" value="UDP-Glycosyltransferase/glycogen phosphorylase"/>
    <property type="match status" value="1"/>
</dbReference>
<dbReference type="AlphaFoldDB" id="A0A1Y5TPY4"/>
<evidence type="ECO:0000313" key="1">
    <source>
        <dbReference type="EMBL" id="SLN69250.1"/>
    </source>
</evidence>
<dbReference type="Gene3D" id="3.40.50.2000">
    <property type="entry name" value="Glycogen Phosphorylase B"/>
    <property type="match status" value="1"/>
</dbReference>
<dbReference type="Pfam" id="PF13692">
    <property type="entry name" value="Glyco_trans_1_4"/>
    <property type="match status" value="1"/>
</dbReference>
<dbReference type="EC" id="2.4.-.-" evidence="1"/>